<evidence type="ECO:0000256" key="3">
    <source>
        <dbReference type="ARBA" id="ARBA00022989"/>
    </source>
</evidence>
<evidence type="ECO:0000256" key="2">
    <source>
        <dbReference type="ARBA" id="ARBA00022692"/>
    </source>
</evidence>
<evidence type="ECO:0000256" key="5">
    <source>
        <dbReference type="SAM" id="Phobius"/>
    </source>
</evidence>
<comment type="caution">
    <text evidence="8">The sequence shown here is derived from an EMBL/GenBank/DDBJ whole genome shotgun (WGS) entry which is preliminary data.</text>
</comment>
<dbReference type="InterPro" id="IPR051533">
    <property type="entry name" value="WaaL-like"/>
</dbReference>
<dbReference type="PANTHER" id="PTHR37422">
    <property type="entry name" value="TEICHURONIC ACID BIOSYNTHESIS PROTEIN TUAE"/>
    <property type="match status" value="1"/>
</dbReference>
<dbReference type="EMBL" id="JALAAR010000018">
    <property type="protein sequence ID" value="MEH8018988.1"/>
    <property type="molecule type" value="Genomic_DNA"/>
</dbReference>
<feature type="transmembrane region" description="Helical" evidence="5">
    <location>
        <begin position="37"/>
        <end position="63"/>
    </location>
</feature>
<dbReference type="InterPro" id="IPR017528">
    <property type="entry name" value="CHP03097O-antigen_lig-rel"/>
</dbReference>
<reference evidence="8 9" key="1">
    <citation type="journal article" date="2023" name="Ecotoxicol. Environ. Saf.">
        <title>Mercury remediation potential of mercury-resistant strain Rheinheimera metallidurans sp. nov. isolated from a municipal waste dumping site.</title>
        <authorList>
            <person name="Yadav V."/>
            <person name="Manjhi A."/>
            <person name="Vadakedath N."/>
        </authorList>
    </citation>
    <scope>NUCLEOTIDE SEQUENCE [LARGE SCALE GENOMIC DNA]</scope>
    <source>
        <strain evidence="8 9">E-49</strain>
    </source>
</reference>
<feature type="transmembrane region" description="Helical" evidence="5">
    <location>
        <begin position="75"/>
        <end position="95"/>
    </location>
</feature>
<name>A0ABU8CAV9_9GAMM</name>
<feature type="transmembrane region" description="Helical" evidence="5">
    <location>
        <begin position="172"/>
        <end position="190"/>
    </location>
</feature>
<evidence type="ECO:0000313" key="8">
    <source>
        <dbReference type="EMBL" id="MEH8018988.1"/>
    </source>
</evidence>
<dbReference type="Pfam" id="PF19358">
    <property type="entry name" value="DUF5935"/>
    <property type="match status" value="1"/>
</dbReference>
<keyword evidence="9" id="KW-1185">Reference proteome</keyword>
<dbReference type="PANTHER" id="PTHR37422:SF13">
    <property type="entry name" value="LIPOPOLYSACCHARIDE BIOSYNTHESIS PROTEIN PA4999-RELATED"/>
    <property type="match status" value="1"/>
</dbReference>
<comment type="subcellular location">
    <subcellularLocation>
        <location evidence="1">Membrane</location>
        <topology evidence="1">Multi-pass membrane protein</topology>
    </subcellularLocation>
</comment>
<accession>A0ABU8CAV9</accession>
<feature type="transmembrane region" description="Helical" evidence="5">
    <location>
        <begin position="338"/>
        <end position="359"/>
    </location>
</feature>
<feature type="transmembrane region" description="Helical" evidence="5">
    <location>
        <begin position="202"/>
        <end position="229"/>
    </location>
</feature>
<dbReference type="Pfam" id="PF04932">
    <property type="entry name" value="Wzy_C"/>
    <property type="match status" value="1"/>
</dbReference>
<feature type="domain" description="O-antigen ligase-related" evidence="6">
    <location>
        <begin position="203"/>
        <end position="355"/>
    </location>
</feature>
<evidence type="ECO:0000256" key="1">
    <source>
        <dbReference type="ARBA" id="ARBA00004141"/>
    </source>
</evidence>
<gene>
    <name evidence="8" type="ORF">MN202_17225</name>
</gene>
<feature type="domain" description="DUF5935" evidence="7">
    <location>
        <begin position="1"/>
        <end position="159"/>
    </location>
</feature>
<keyword evidence="4 5" id="KW-0472">Membrane</keyword>
<evidence type="ECO:0000259" key="7">
    <source>
        <dbReference type="Pfam" id="PF19358"/>
    </source>
</evidence>
<protein>
    <submittedName>
        <fullName evidence="8">O-glycosylation ligase, exosortase A system-associated</fullName>
    </submittedName>
</protein>
<evidence type="ECO:0000256" key="4">
    <source>
        <dbReference type="ARBA" id="ARBA00023136"/>
    </source>
</evidence>
<feature type="transmembrane region" description="Helical" evidence="5">
    <location>
        <begin position="404"/>
        <end position="423"/>
    </location>
</feature>
<dbReference type="InterPro" id="IPR045979">
    <property type="entry name" value="DUF5935"/>
</dbReference>
<dbReference type="RefSeq" id="WP_335737386.1">
    <property type="nucleotide sequence ID" value="NZ_JALAAR010000018.1"/>
</dbReference>
<keyword evidence="8" id="KW-0436">Ligase</keyword>
<proteinExistence type="predicted"/>
<feature type="transmembrane region" description="Helical" evidence="5">
    <location>
        <begin position="379"/>
        <end position="397"/>
    </location>
</feature>
<evidence type="ECO:0000259" key="6">
    <source>
        <dbReference type="Pfam" id="PF04932"/>
    </source>
</evidence>
<feature type="transmembrane region" description="Helical" evidence="5">
    <location>
        <begin position="101"/>
        <end position="122"/>
    </location>
</feature>
<evidence type="ECO:0000313" key="9">
    <source>
        <dbReference type="Proteomes" id="UP001375382"/>
    </source>
</evidence>
<feature type="transmembrane region" description="Helical" evidence="5">
    <location>
        <begin position="131"/>
        <end position="152"/>
    </location>
</feature>
<sequence length="436" mass="48972">MRDLLLVIFFFVVVYFTFKRPFIGVCAWIWIALTAPTLWAFGFSTHLRLNLSIVLITFIAYVVAEKNKSAHLSKIGWLVLLFCFWTFLSSLTHITYETAKIWGYFVDFIKVVMLFFFAILLLKKRYQIDTFIWCIVLSVSSYAGMEGLKFLLSGGGHEVVGRAGVIQDRNDFAVAINMSLPLIAYLYFTAKHKLIRLGLLGLAALNVIAVIGTYSRGGFIGLAILAVAFWWRSKYKIPLALLAFLMVPILYQKAPEDWRERQTTVATAATEDSSFIGRLWAWKISSMIALDHPLTGGGFRAVTNPIVWSNYAPYTADFGPIQTPAIPPELRPKAAHNIYFQVLGDHGFVGLIIFLAMLGSTYFSNLRTNKLCRNQPEHLWLYHLSSALNLSIIGYGITGANVSLAYFDLLYAVLAIVVAMQLLRPATAVAKTRSQF</sequence>
<organism evidence="8 9">
    <name type="scientific">Rheinheimera muenzenbergensis</name>
    <dbReference type="NCBI Taxonomy" id="1193628"/>
    <lineage>
        <taxon>Bacteria</taxon>
        <taxon>Pseudomonadati</taxon>
        <taxon>Pseudomonadota</taxon>
        <taxon>Gammaproteobacteria</taxon>
        <taxon>Chromatiales</taxon>
        <taxon>Chromatiaceae</taxon>
        <taxon>Rheinheimera</taxon>
    </lineage>
</organism>
<keyword evidence="2 5" id="KW-0812">Transmembrane</keyword>
<dbReference type="NCBIfam" id="TIGR03097">
    <property type="entry name" value="PEP_O_lig_1"/>
    <property type="match status" value="1"/>
</dbReference>
<dbReference type="InterPro" id="IPR007016">
    <property type="entry name" value="O-antigen_ligase-rel_domated"/>
</dbReference>
<dbReference type="GO" id="GO:0016874">
    <property type="term" value="F:ligase activity"/>
    <property type="evidence" value="ECO:0007669"/>
    <property type="project" value="UniProtKB-KW"/>
</dbReference>
<dbReference type="Proteomes" id="UP001375382">
    <property type="component" value="Unassembled WGS sequence"/>
</dbReference>
<keyword evidence="3 5" id="KW-1133">Transmembrane helix</keyword>